<evidence type="ECO:0000259" key="2">
    <source>
        <dbReference type="PROSITE" id="PS50030"/>
    </source>
</evidence>
<dbReference type="SUPFAM" id="SSF46934">
    <property type="entry name" value="UBA-like"/>
    <property type="match status" value="2"/>
</dbReference>
<dbReference type="AlphaFoldDB" id="A0A813FVC1"/>
<feature type="domain" description="UBA" evidence="2">
    <location>
        <begin position="493"/>
        <end position="535"/>
    </location>
</feature>
<feature type="domain" description="UBA" evidence="2">
    <location>
        <begin position="256"/>
        <end position="298"/>
    </location>
</feature>
<feature type="non-terminal residue" evidence="3">
    <location>
        <position position="1"/>
    </location>
</feature>
<proteinExistence type="predicted"/>
<sequence length="780" mass="83134">VKEEKPWQPSLFRKETLRTGLVASLPPAPVSSKTGPLGAFTRALGQTRSAAQAGADARPVVRRGPIGAAVVPPAVATTTARSQLESTEQRAGNKVLEQATSDGDGKQPQNTQAKTEIHEETLTKPSTRDKKLGLRSTSEQGELLAPQTATEAKPKKASGKKVASEPKHVVQVTREMPAQTLLTDSKEGNQKEKPKRLQPAKTSPVGEGPARTGRVWQGSKLVTPDQTVVAQVAEEVALSPKKLPPEKLPPKKVSAAAASKAAAVVELCDMGFARPDVERCLKAALYNTERAVAYLMSGVPAEETWTEVPKASAAKKPAASAQDEVLAVEETECHEAKPKVKAAKKPTKPAKEAPDAIATGDIAATEDSVGKGIATEDLVARDLVALLGIDLQAKGISAQCEAPLPASEVKPPDREGPPREPVQIEESEEPVDVLETYFAAVQAGQGYRDALCTVAAIHELPQAEADRSVRELVQRKLKTGVDSEEAGTCGKVAAASKAAAIVELCDMGFARPDVERCLKKALYNTERAVEYLMELAASAQDVELSAPSKQQPHEQQQQQQQQQPEQGKLVQLELDNFLLRAKELENPQDALANQSSRAAAAAVRDGKGSEAIGTTAGGSLRRDQQGGSQESREEAEEDEEEDAFLAVCAGCGAVHLVSVDVMGMDLDFRCSEVGLECEVESQGGGLKAAKADIGSETEPAAPLTAAERQELAKKYSVNWQSAWKSKKEAARIIHDLIRTKGDGPKIRYLDAATSGPELVTYLNPSLAQKKKQDAKDEVMK</sequence>
<protein>
    <recommendedName>
        <fullName evidence="2">UBA domain-containing protein</fullName>
    </recommendedName>
</protein>
<evidence type="ECO:0000313" key="3">
    <source>
        <dbReference type="EMBL" id="CAE8614595.1"/>
    </source>
</evidence>
<accession>A0A813FVC1</accession>
<feature type="non-terminal residue" evidence="3">
    <location>
        <position position="780"/>
    </location>
</feature>
<dbReference type="SMART" id="SM00165">
    <property type="entry name" value="UBA"/>
    <property type="match status" value="2"/>
</dbReference>
<name>A0A813FVC1_POLGL</name>
<dbReference type="FunFam" id="1.10.8.10:FF:000003">
    <property type="entry name" value="UV excision repair protein RAD23 homolog"/>
    <property type="match status" value="2"/>
</dbReference>
<feature type="compositionally biased region" description="Low complexity" evidence="1">
    <location>
        <begin position="553"/>
        <end position="566"/>
    </location>
</feature>
<feature type="region of interest" description="Disordered" evidence="1">
    <location>
        <begin position="543"/>
        <end position="566"/>
    </location>
</feature>
<feature type="compositionally biased region" description="Basic residues" evidence="1">
    <location>
        <begin position="339"/>
        <end position="348"/>
    </location>
</feature>
<feature type="region of interest" description="Disordered" evidence="1">
    <location>
        <begin position="337"/>
        <end position="359"/>
    </location>
</feature>
<dbReference type="InterPro" id="IPR015940">
    <property type="entry name" value="UBA"/>
</dbReference>
<dbReference type="EMBL" id="CAJNNV010025452">
    <property type="protein sequence ID" value="CAE8614595.1"/>
    <property type="molecule type" value="Genomic_DNA"/>
</dbReference>
<gene>
    <name evidence="3" type="ORF">PGLA1383_LOCUS32324</name>
</gene>
<feature type="compositionally biased region" description="Basic and acidic residues" evidence="1">
    <location>
        <begin position="115"/>
        <end position="132"/>
    </location>
</feature>
<dbReference type="InterPro" id="IPR009060">
    <property type="entry name" value="UBA-like_sf"/>
</dbReference>
<evidence type="ECO:0000313" key="4">
    <source>
        <dbReference type="Proteomes" id="UP000654075"/>
    </source>
</evidence>
<dbReference type="PROSITE" id="PS50030">
    <property type="entry name" value="UBA"/>
    <property type="match status" value="2"/>
</dbReference>
<reference evidence="3" key="1">
    <citation type="submission" date="2021-02" db="EMBL/GenBank/DDBJ databases">
        <authorList>
            <person name="Dougan E. K."/>
            <person name="Rhodes N."/>
            <person name="Thang M."/>
            <person name="Chan C."/>
        </authorList>
    </citation>
    <scope>NUCLEOTIDE SEQUENCE</scope>
</reference>
<comment type="caution">
    <text evidence="3">The sequence shown here is derived from an EMBL/GenBank/DDBJ whole genome shotgun (WGS) entry which is preliminary data.</text>
</comment>
<organism evidence="3 4">
    <name type="scientific">Polarella glacialis</name>
    <name type="common">Dinoflagellate</name>
    <dbReference type="NCBI Taxonomy" id="89957"/>
    <lineage>
        <taxon>Eukaryota</taxon>
        <taxon>Sar</taxon>
        <taxon>Alveolata</taxon>
        <taxon>Dinophyceae</taxon>
        <taxon>Suessiales</taxon>
        <taxon>Suessiaceae</taxon>
        <taxon>Polarella</taxon>
    </lineage>
</organism>
<dbReference type="Proteomes" id="UP000654075">
    <property type="component" value="Unassembled WGS sequence"/>
</dbReference>
<feature type="region of interest" description="Disordered" evidence="1">
    <location>
        <begin position="403"/>
        <end position="428"/>
    </location>
</feature>
<feature type="compositionally biased region" description="Polar residues" evidence="1">
    <location>
        <begin position="81"/>
        <end position="90"/>
    </location>
</feature>
<dbReference type="Gene3D" id="1.10.8.10">
    <property type="entry name" value="DNA helicase RuvA subunit, C-terminal domain"/>
    <property type="match status" value="2"/>
</dbReference>
<evidence type="ECO:0000256" key="1">
    <source>
        <dbReference type="SAM" id="MobiDB-lite"/>
    </source>
</evidence>
<feature type="region of interest" description="Disordered" evidence="1">
    <location>
        <begin position="589"/>
        <end position="640"/>
    </location>
</feature>
<feature type="region of interest" description="Disordered" evidence="1">
    <location>
        <begin position="72"/>
        <end position="219"/>
    </location>
</feature>
<keyword evidence="4" id="KW-1185">Reference proteome</keyword>